<dbReference type="SUPFAM" id="SSF101148">
    <property type="entry name" value="Plant invertase/pectin methylesterase inhibitor"/>
    <property type="match status" value="1"/>
</dbReference>
<dbReference type="Gene3D" id="1.20.140.40">
    <property type="entry name" value="Invertase/pectin methylesterase inhibitor family protein"/>
    <property type="match status" value="1"/>
</dbReference>
<accession>A0A5B6WY71</accession>
<evidence type="ECO:0000313" key="6">
    <source>
        <dbReference type="Proteomes" id="UP000325315"/>
    </source>
</evidence>
<feature type="domain" description="Pectinesterase inhibitor" evidence="4">
    <location>
        <begin position="90"/>
        <end position="241"/>
    </location>
</feature>
<reference evidence="6" key="1">
    <citation type="journal article" date="2019" name="Plant Biotechnol. J.">
        <title>Genome sequencing of the Australian wild diploid species Gossypium australe highlights disease resistance and delayed gland morphogenesis.</title>
        <authorList>
            <person name="Cai Y."/>
            <person name="Cai X."/>
            <person name="Wang Q."/>
            <person name="Wang P."/>
            <person name="Zhang Y."/>
            <person name="Cai C."/>
            <person name="Xu Y."/>
            <person name="Wang K."/>
            <person name="Zhou Z."/>
            <person name="Wang C."/>
            <person name="Geng S."/>
            <person name="Li B."/>
            <person name="Dong Q."/>
            <person name="Hou Y."/>
            <person name="Wang H."/>
            <person name="Ai P."/>
            <person name="Liu Z."/>
            <person name="Yi F."/>
            <person name="Sun M."/>
            <person name="An G."/>
            <person name="Cheng J."/>
            <person name="Zhang Y."/>
            <person name="Shi Q."/>
            <person name="Xie Y."/>
            <person name="Shi X."/>
            <person name="Chang Y."/>
            <person name="Huang F."/>
            <person name="Chen Y."/>
            <person name="Hong S."/>
            <person name="Mi L."/>
            <person name="Sun Q."/>
            <person name="Zhang L."/>
            <person name="Zhou B."/>
            <person name="Peng R."/>
            <person name="Zhang X."/>
            <person name="Liu F."/>
        </authorList>
    </citation>
    <scope>NUCLEOTIDE SEQUENCE [LARGE SCALE GENOMIC DNA]</scope>
    <source>
        <strain evidence="6">cv. PA1801</strain>
    </source>
</reference>
<organism evidence="5 6">
    <name type="scientific">Gossypium australe</name>
    <dbReference type="NCBI Taxonomy" id="47621"/>
    <lineage>
        <taxon>Eukaryota</taxon>
        <taxon>Viridiplantae</taxon>
        <taxon>Streptophyta</taxon>
        <taxon>Embryophyta</taxon>
        <taxon>Tracheophyta</taxon>
        <taxon>Spermatophyta</taxon>
        <taxon>Magnoliopsida</taxon>
        <taxon>eudicotyledons</taxon>
        <taxon>Gunneridae</taxon>
        <taxon>Pentapetalae</taxon>
        <taxon>rosids</taxon>
        <taxon>malvids</taxon>
        <taxon>Malvales</taxon>
        <taxon>Malvaceae</taxon>
        <taxon>Malvoideae</taxon>
        <taxon>Gossypium</taxon>
    </lineage>
</organism>
<dbReference type="InterPro" id="IPR006501">
    <property type="entry name" value="Pectinesterase_inhib_dom"/>
</dbReference>
<evidence type="ECO:0000256" key="1">
    <source>
        <dbReference type="ARBA" id="ARBA00022729"/>
    </source>
</evidence>
<dbReference type="InterPro" id="IPR051955">
    <property type="entry name" value="PME_Inhibitor"/>
</dbReference>
<dbReference type="PANTHER" id="PTHR31080:SF68">
    <property type="entry name" value="PLANT INVERTASE_PECTIN METHYLESTERASE INHIBITOR SUPERFAMILY PROTEIN"/>
    <property type="match status" value="1"/>
</dbReference>
<name>A0A5B6WY71_9ROSI</name>
<protein>
    <submittedName>
        <fullName evidence="5">Pectinesterase inhibitor-like</fullName>
    </submittedName>
</protein>
<evidence type="ECO:0000259" key="4">
    <source>
        <dbReference type="SMART" id="SM00856"/>
    </source>
</evidence>
<dbReference type="Proteomes" id="UP000325315">
    <property type="component" value="Unassembled WGS sequence"/>
</dbReference>
<comment type="caution">
    <text evidence="5">The sequence shown here is derived from an EMBL/GenBank/DDBJ whole genome shotgun (WGS) entry which is preliminary data.</text>
</comment>
<feature type="chain" id="PRO_5022702665" evidence="3">
    <location>
        <begin position="17"/>
        <end position="246"/>
    </location>
</feature>
<proteinExistence type="inferred from homology"/>
<gene>
    <name evidence="5" type="ORF">EPI10_007600</name>
</gene>
<feature type="signal peptide" evidence="3">
    <location>
        <begin position="1"/>
        <end position="16"/>
    </location>
</feature>
<dbReference type="GO" id="GO:0004857">
    <property type="term" value="F:enzyme inhibitor activity"/>
    <property type="evidence" value="ECO:0007669"/>
    <property type="project" value="InterPro"/>
</dbReference>
<evidence type="ECO:0000256" key="3">
    <source>
        <dbReference type="SAM" id="SignalP"/>
    </source>
</evidence>
<dbReference type="AlphaFoldDB" id="A0A5B6WY71"/>
<dbReference type="CDD" id="cd15800">
    <property type="entry name" value="PMEI-like_2"/>
    <property type="match status" value="1"/>
</dbReference>
<sequence length="246" mass="26606">MSFICLLMLGLQVIQALNYNPGDYQTAGGYPSSSYTHQTTIWEKNGTYKQKNSACVTVLPACVSHLRSFCTNNCLSPSSPAYIQPPTAASSDPQIKSLCAKTEYPDLCLTTIAPFFNGKTDITSVVEMLIKASTEQTKQANATATKMAADPKYADDPKTISGLKGCYEMYDDALDNMQNAMDAIPVHDIGTIETMVSAAITDYGTCDDGFTRQPDPVPDGVSPMMDINENLQNIGSIILAITDLMH</sequence>
<dbReference type="EMBL" id="SMMG02000002">
    <property type="protein sequence ID" value="KAA3485647.1"/>
    <property type="molecule type" value="Genomic_DNA"/>
</dbReference>
<keyword evidence="1 3" id="KW-0732">Signal</keyword>
<dbReference type="OrthoDB" id="770764at2759"/>
<comment type="similarity">
    <text evidence="2">Belongs to the PMEI family.</text>
</comment>
<dbReference type="Pfam" id="PF04043">
    <property type="entry name" value="PMEI"/>
    <property type="match status" value="1"/>
</dbReference>
<dbReference type="InterPro" id="IPR035513">
    <property type="entry name" value="Invertase/methylesterase_inhib"/>
</dbReference>
<evidence type="ECO:0000313" key="5">
    <source>
        <dbReference type="EMBL" id="KAA3485647.1"/>
    </source>
</evidence>
<dbReference type="NCBIfam" id="TIGR01614">
    <property type="entry name" value="PME_inhib"/>
    <property type="match status" value="1"/>
</dbReference>
<keyword evidence="6" id="KW-1185">Reference proteome</keyword>
<dbReference type="SMART" id="SM00856">
    <property type="entry name" value="PMEI"/>
    <property type="match status" value="1"/>
</dbReference>
<dbReference type="PANTHER" id="PTHR31080">
    <property type="entry name" value="PECTINESTERASE INHIBITOR-LIKE"/>
    <property type="match status" value="1"/>
</dbReference>
<evidence type="ECO:0000256" key="2">
    <source>
        <dbReference type="ARBA" id="ARBA00038471"/>
    </source>
</evidence>